<dbReference type="Proteomes" id="UP000494206">
    <property type="component" value="Unassembled WGS sequence"/>
</dbReference>
<reference evidence="3 4" key="1">
    <citation type="submission" date="2020-04" db="EMBL/GenBank/DDBJ databases">
        <authorList>
            <person name="Laetsch R D."/>
            <person name="Stevens L."/>
            <person name="Kumar S."/>
            <person name="Blaxter L. M."/>
        </authorList>
    </citation>
    <scope>NUCLEOTIDE SEQUENCE [LARGE SCALE GENOMIC DNA]</scope>
</reference>
<evidence type="ECO:0000256" key="1">
    <source>
        <dbReference type="SAM" id="MobiDB-lite"/>
    </source>
</evidence>
<feature type="compositionally biased region" description="Basic and acidic residues" evidence="1">
    <location>
        <begin position="51"/>
        <end position="79"/>
    </location>
</feature>
<keyword evidence="2" id="KW-0732">Signal</keyword>
<dbReference type="OrthoDB" id="10648543at2759"/>
<feature type="region of interest" description="Disordered" evidence="1">
    <location>
        <begin position="24"/>
        <end position="104"/>
    </location>
</feature>
<feature type="signal peptide" evidence="2">
    <location>
        <begin position="1"/>
        <end position="22"/>
    </location>
</feature>
<comment type="caution">
    <text evidence="3">The sequence shown here is derived from an EMBL/GenBank/DDBJ whole genome shotgun (WGS) entry which is preliminary data.</text>
</comment>
<accession>A0A8S1E7T4</accession>
<dbReference type="EMBL" id="CADEPM010000002">
    <property type="protein sequence ID" value="CAB3399872.1"/>
    <property type="molecule type" value="Genomic_DNA"/>
</dbReference>
<feature type="chain" id="PRO_5035749548" evidence="2">
    <location>
        <begin position="23"/>
        <end position="172"/>
    </location>
</feature>
<evidence type="ECO:0000313" key="4">
    <source>
        <dbReference type="Proteomes" id="UP000494206"/>
    </source>
</evidence>
<keyword evidence="4" id="KW-1185">Reference proteome</keyword>
<evidence type="ECO:0000313" key="3">
    <source>
        <dbReference type="EMBL" id="CAB3399872.1"/>
    </source>
</evidence>
<protein>
    <submittedName>
        <fullName evidence="3">Uncharacterized protein</fullName>
    </submittedName>
</protein>
<organism evidence="3 4">
    <name type="scientific">Caenorhabditis bovis</name>
    <dbReference type="NCBI Taxonomy" id="2654633"/>
    <lineage>
        <taxon>Eukaryota</taxon>
        <taxon>Metazoa</taxon>
        <taxon>Ecdysozoa</taxon>
        <taxon>Nematoda</taxon>
        <taxon>Chromadorea</taxon>
        <taxon>Rhabditida</taxon>
        <taxon>Rhabditina</taxon>
        <taxon>Rhabditomorpha</taxon>
        <taxon>Rhabditoidea</taxon>
        <taxon>Rhabditidae</taxon>
        <taxon>Peloderinae</taxon>
        <taxon>Caenorhabditis</taxon>
    </lineage>
</organism>
<feature type="region of interest" description="Disordered" evidence="1">
    <location>
        <begin position="128"/>
        <end position="172"/>
    </location>
</feature>
<evidence type="ECO:0000256" key="2">
    <source>
        <dbReference type="SAM" id="SignalP"/>
    </source>
</evidence>
<gene>
    <name evidence="3" type="ORF">CBOVIS_LOCUS2927</name>
</gene>
<dbReference type="AlphaFoldDB" id="A0A8S1E7T4"/>
<sequence length="172" mass="20073">MRAYTLLLVTILLVSLFITSDCAKDRKKKKQRHEEREMEDEERESGGRLSENNKEKEKETRERVHAMVERQEERKKEKEEENSEEKDDEEEKKKSNATEIVVPRFKRSPFHGALQLVQDGLNRIKRSGDMQQMKKSGELNDGAQLPISKKPAQETNYKAENETKKGNGNIEI</sequence>
<name>A0A8S1E7T4_9PELO</name>
<proteinExistence type="predicted"/>
<feature type="compositionally biased region" description="Acidic residues" evidence="1">
    <location>
        <begin position="80"/>
        <end position="90"/>
    </location>
</feature>